<dbReference type="AlphaFoldDB" id="A0A326RQC2"/>
<dbReference type="Proteomes" id="UP000248917">
    <property type="component" value="Unassembled WGS sequence"/>
</dbReference>
<dbReference type="EMBL" id="QKTX01000009">
    <property type="protein sequence ID" value="PZV82213.1"/>
    <property type="molecule type" value="Genomic_DNA"/>
</dbReference>
<keyword evidence="2" id="KW-1185">Reference proteome</keyword>
<reference evidence="1 2" key="1">
    <citation type="submission" date="2018-06" db="EMBL/GenBank/DDBJ databases">
        <title>Genomic Encyclopedia of Archaeal and Bacterial Type Strains, Phase II (KMG-II): from individual species to whole genera.</title>
        <authorList>
            <person name="Goeker M."/>
        </authorList>
    </citation>
    <scope>NUCLEOTIDE SEQUENCE [LARGE SCALE GENOMIC DNA]</scope>
    <source>
        <strain evidence="1 2">T4</strain>
    </source>
</reference>
<accession>A0A326RQC2</accession>
<organism evidence="1 2">
    <name type="scientific">Algoriphagus aquaeductus</name>
    <dbReference type="NCBI Taxonomy" id="475299"/>
    <lineage>
        <taxon>Bacteria</taxon>
        <taxon>Pseudomonadati</taxon>
        <taxon>Bacteroidota</taxon>
        <taxon>Cytophagia</taxon>
        <taxon>Cytophagales</taxon>
        <taxon>Cyclobacteriaceae</taxon>
        <taxon>Algoriphagus</taxon>
    </lineage>
</organism>
<sequence>MLKRIRGFFFPKVRIARISPFRELRKLRIQFNHVFFWFRSGESLVIILNSLNFLMLKNPFQLLTYQEFPKLVRVEVAHALLVEYNFAFFIDYQCRGN</sequence>
<protein>
    <submittedName>
        <fullName evidence="1">Uncharacterized protein</fullName>
    </submittedName>
</protein>
<proteinExistence type="predicted"/>
<comment type="caution">
    <text evidence="1">The sequence shown here is derived from an EMBL/GenBank/DDBJ whole genome shotgun (WGS) entry which is preliminary data.</text>
</comment>
<gene>
    <name evidence="1" type="ORF">CLV31_10974</name>
</gene>
<evidence type="ECO:0000313" key="2">
    <source>
        <dbReference type="Proteomes" id="UP000248917"/>
    </source>
</evidence>
<evidence type="ECO:0000313" key="1">
    <source>
        <dbReference type="EMBL" id="PZV82213.1"/>
    </source>
</evidence>
<name>A0A326RQC2_9BACT</name>